<feature type="chain" id="PRO_5046678605" evidence="3">
    <location>
        <begin position="22"/>
        <end position="111"/>
    </location>
</feature>
<feature type="transmembrane region" description="Helical" evidence="2">
    <location>
        <begin position="73"/>
        <end position="94"/>
    </location>
</feature>
<dbReference type="EMBL" id="JAATEL010000027">
    <property type="protein sequence ID" value="NJP16830.1"/>
    <property type="molecule type" value="Genomic_DNA"/>
</dbReference>
<evidence type="ECO:0000256" key="1">
    <source>
        <dbReference type="SAM" id="MobiDB-lite"/>
    </source>
</evidence>
<dbReference type="Proteomes" id="UP000635996">
    <property type="component" value="Unassembled WGS sequence"/>
</dbReference>
<evidence type="ECO:0000256" key="3">
    <source>
        <dbReference type="SAM" id="SignalP"/>
    </source>
</evidence>
<keyword evidence="2" id="KW-0472">Membrane</keyword>
<dbReference type="RefSeq" id="WP_125499035.1">
    <property type="nucleotide sequence ID" value="NZ_BMVZ01000022.1"/>
</dbReference>
<keyword evidence="3" id="KW-0732">Signal</keyword>
<gene>
    <name evidence="4" type="ORF">HCJ95_21760</name>
</gene>
<comment type="caution">
    <text evidence="4">The sequence shown here is derived from an EMBL/GenBank/DDBJ whole genome shotgun (WGS) entry which is preliminary data.</text>
</comment>
<feature type="signal peptide" evidence="3">
    <location>
        <begin position="1"/>
        <end position="21"/>
    </location>
</feature>
<keyword evidence="5" id="KW-1185">Reference proteome</keyword>
<protein>
    <submittedName>
        <fullName evidence="4">Uncharacterized protein</fullName>
    </submittedName>
</protein>
<evidence type="ECO:0000313" key="4">
    <source>
        <dbReference type="EMBL" id="NJP16830.1"/>
    </source>
</evidence>
<organism evidence="4 5">
    <name type="scientific">Streptomyces thermoviolaceus subsp. thermoviolaceus</name>
    <dbReference type="NCBI Taxonomy" id="66860"/>
    <lineage>
        <taxon>Bacteria</taxon>
        <taxon>Bacillati</taxon>
        <taxon>Actinomycetota</taxon>
        <taxon>Actinomycetes</taxon>
        <taxon>Kitasatosporales</taxon>
        <taxon>Streptomycetaceae</taxon>
        <taxon>Streptomyces</taxon>
    </lineage>
</organism>
<reference evidence="4 5" key="1">
    <citation type="submission" date="2020-03" db="EMBL/GenBank/DDBJ databases">
        <title>WGS of actinomycetes isolated from Thailand.</title>
        <authorList>
            <person name="Thawai C."/>
        </authorList>
    </citation>
    <scope>NUCLEOTIDE SEQUENCE [LARGE SCALE GENOMIC DNA]</scope>
    <source>
        <strain evidence="4 5">NBRC 13905</strain>
    </source>
</reference>
<keyword evidence="2" id="KW-0812">Transmembrane</keyword>
<proteinExistence type="predicted"/>
<evidence type="ECO:0000256" key="2">
    <source>
        <dbReference type="SAM" id="Phobius"/>
    </source>
</evidence>
<feature type="region of interest" description="Disordered" evidence="1">
    <location>
        <begin position="44"/>
        <end position="72"/>
    </location>
</feature>
<keyword evidence="2" id="KW-1133">Transmembrane helix</keyword>
<sequence>MGSARLTLCAGLLLAGAVAVALGPADGVRAAGRAGRDTVALPSVGAAGLPAPAGPRTAASASPSARPAADGPGAVEAVTGLLLAGAATAAVLLLPHRRGGATGRDRDRTED</sequence>
<accession>A0ABX0Z0M3</accession>
<evidence type="ECO:0000313" key="5">
    <source>
        <dbReference type="Proteomes" id="UP000635996"/>
    </source>
</evidence>
<name>A0ABX0Z0M3_STRTL</name>